<dbReference type="Pfam" id="PF14559">
    <property type="entry name" value="TPR_19"/>
    <property type="match status" value="2"/>
</dbReference>
<organism evidence="5 6">
    <name type="scientific">Paracidobacterium acidisoli</name>
    <dbReference type="NCBI Taxonomy" id="2303751"/>
    <lineage>
        <taxon>Bacteria</taxon>
        <taxon>Pseudomonadati</taxon>
        <taxon>Acidobacteriota</taxon>
        <taxon>Terriglobia</taxon>
        <taxon>Terriglobales</taxon>
        <taxon>Acidobacteriaceae</taxon>
        <taxon>Paracidobacterium</taxon>
    </lineage>
</organism>
<gene>
    <name evidence="5" type="ORF">D0Y96_03535</name>
</gene>
<dbReference type="PANTHER" id="PTHR45586">
    <property type="entry name" value="TPR REPEAT-CONTAINING PROTEIN PA4667"/>
    <property type="match status" value="1"/>
</dbReference>
<keyword evidence="6" id="KW-1185">Reference proteome</keyword>
<feature type="repeat" description="TPR" evidence="3">
    <location>
        <begin position="294"/>
        <end position="327"/>
    </location>
</feature>
<feature type="repeat" description="TPR" evidence="3">
    <location>
        <begin position="226"/>
        <end position="259"/>
    </location>
</feature>
<reference evidence="5 6" key="1">
    <citation type="submission" date="2018-08" db="EMBL/GenBank/DDBJ databases">
        <title>Acidipila sp. 4G-K13, an acidobacterium isolated from forest soil.</title>
        <authorList>
            <person name="Gao Z.-H."/>
            <person name="Qiu L.-H."/>
        </authorList>
    </citation>
    <scope>NUCLEOTIDE SEQUENCE [LARGE SCALE GENOMIC DNA]</scope>
    <source>
        <strain evidence="5 6">4G-K13</strain>
    </source>
</reference>
<dbReference type="Pfam" id="PF13432">
    <property type="entry name" value="TPR_16"/>
    <property type="match status" value="1"/>
</dbReference>
<name>A0A372IUN4_9BACT</name>
<feature type="repeat" description="TPR" evidence="3">
    <location>
        <begin position="57"/>
        <end position="90"/>
    </location>
</feature>
<feature type="chain" id="PRO_5016860529" evidence="4">
    <location>
        <begin position="21"/>
        <end position="493"/>
    </location>
</feature>
<dbReference type="EMBL" id="QVQT01000001">
    <property type="protein sequence ID" value="RFU18628.1"/>
    <property type="molecule type" value="Genomic_DNA"/>
</dbReference>
<dbReference type="RefSeq" id="WP_117297924.1">
    <property type="nucleotide sequence ID" value="NZ_QVQT02000001.1"/>
</dbReference>
<sequence>MFRSSSIILFLSIASLAVYGQNSGTSIASIESLIRSQQYEPALQQIRSGLRAQPGDFRLWTLEGIVFSMEGNRPSALDAFGHALKISPEYPAALRGEVQLLYAAQDTRAIPLLEKILKTDPEDKTAHEMLGSLERKQGNCKAAVEQFRLSAGAVEAHPDSLGAYGDCLVKTGQTDTAVGVFQKLSALLPGQTWPKYDLAILLVETKQNDAAVQIIEPLLASSPSDPDILSLASEAYEAAGNTPKAVQLLRQAIVLDPANPNDYLNFASLCLSHSSWQVGIDMLNIGLQRIHGNSSLYISRGLLYAQIAQYEKAEADFNTAEQLDSAQSLSAYAIDLAEMQQNKGSKALLRIRAQLKAHPESPWLHYVLARLLDTEGPGATAATSAEAIQSARQAVKLKPDFIEARDLLASLYMNAGNYDQAITECRQTLQFDPSDESAIYHLLIALRRSANGSQKEEVQTLVKRLSALQQSSLHKEIERNRYKLVEQKTAPAQ</sequence>
<evidence type="ECO:0000256" key="3">
    <source>
        <dbReference type="PROSITE-ProRule" id="PRU00339"/>
    </source>
</evidence>
<feature type="repeat" description="TPR" evidence="3">
    <location>
        <begin position="402"/>
        <end position="435"/>
    </location>
</feature>
<dbReference type="OrthoDB" id="111005at2"/>
<dbReference type="SMART" id="SM00028">
    <property type="entry name" value="TPR"/>
    <property type="match status" value="5"/>
</dbReference>
<accession>A0A372IUN4</accession>
<dbReference type="Gene3D" id="1.25.40.10">
    <property type="entry name" value="Tetratricopeptide repeat domain"/>
    <property type="match status" value="3"/>
</dbReference>
<keyword evidence="1" id="KW-0677">Repeat</keyword>
<evidence type="ECO:0000256" key="2">
    <source>
        <dbReference type="ARBA" id="ARBA00022803"/>
    </source>
</evidence>
<evidence type="ECO:0000313" key="5">
    <source>
        <dbReference type="EMBL" id="RFU18628.1"/>
    </source>
</evidence>
<dbReference type="InterPro" id="IPR011990">
    <property type="entry name" value="TPR-like_helical_dom_sf"/>
</dbReference>
<dbReference type="PANTHER" id="PTHR45586:SF1">
    <property type="entry name" value="LIPOPOLYSACCHARIDE ASSEMBLY PROTEIN B"/>
    <property type="match status" value="1"/>
</dbReference>
<evidence type="ECO:0000256" key="1">
    <source>
        <dbReference type="ARBA" id="ARBA00022737"/>
    </source>
</evidence>
<dbReference type="Pfam" id="PF13181">
    <property type="entry name" value="TPR_8"/>
    <property type="match status" value="1"/>
</dbReference>
<dbReference type="AlphaFoldDB" id="A0A372IUN4"/>
<comment type="caution">
    <text evidence="5">The sequence shown here is derived from an EMBL/GenBank/DDBJ whole genome shotgun (WGS) entry which is preliminary data.</text>
</comment>
<proteinExistence type="predicted"/>
<dbReference type="InterPro" id="IPR051012">
    <property type="entry name" value="CellSynth/LPSAsmb/PSIAsmb"/>
</dbReference>
<dbReference type="SUPFAM" id="SSF48452">
    <property type="entry name" value="TPR-like"/>
    <property type="match status" value="1"/>
</dbReference>
<keyword evidence="2 3" id="KW-0802">TPR repeat</keyword>
<evidence type="ECO:0000256" key="4">
    <source>
        <dbReference type="SAM" id="SignalP"/>
    </source>
</evidence>
<dbReference type="PROSITE" id="PS50005">
    <property type="entry name" value="TPR"/>
    <property type="match status" value="4"/>
</dbReference>
<dbReference type="InterPro" id="IPR019734">
    <property type="entry name" value="TPR_rpt"/>
</dbReference>
<protein>
    <submittedName>
        <fullName evidence="5">Tetratricopeptide repeat protein</fullName>
    </submittedName>
</protein>
<dbReference type="Proteomes" id="UP000264702">
    <property type="component" value="Unassembled WGS sequence"/>
</dbReference>
<evidence type="ECO:0000313" key="6">
    <source>
        <dbReference type="Proteomes" id="UP000264702"/>
    </source>
</evidence>
<keyword evidence="4" id="KW-0732">Signal</keyword>
<feature type="signal peptide" evidence="4">
    <location>
        <begin position="1"/>
        <end position="20"/>
    </location>
</feature>